<organism evidence="3 4">
    <name type="scientific">Megasphaera stantonii</name>
    <dbReference type="NCBI Taxonomy" id="2144175"/>
    <lineage>
        <taxon>Bacteria</taxon>
        <taxon>Bacillati</taxon>
        <taxon>Bacillota</taxon>
        <taxon>Negativicutes</taxon>
        <taxon>Veillonellales</taxon>
        <taxon>Veillonellaceae</taxon>
        <taxon>Megasphaera</taxon>
    </lineage>
</organism>
<feature type="binding site" evidence="2">
    <location>
        <begin position="35"/>
        <end position="38"/>
    </location>
    <ligand>
        <name>substrate</name>
    </ligand>
</feature>
<dbReference type="GO" id="GO:0008834">
    <property type="term" value="F:ditrans,polycis-undecaprenyl-diphosphate synthase [(2E,6E)-farnesyl-diphosphate specific] activity"/>
    <property type="evidence" value="ECO:0007669"/>
    <property type="project" value="TreeGrafter"/>
</dbReference>
<dbReference type="GO" id="GO:0030145">
    <property type="term" value="F:manganese ion binding"/>
    <property type="evidence" value="ECO:0007669"/>
    <property type="project" value="TreeGrafter"/>
</dbReference>
<feature type="binding site" evidence="2">
    <location>
        <position position="51"/>
    </location>
    <ligand>
        <name>substrate</name>
    </ligand>
</feature>
<gene>
    <name evidence="3" type="ORF">DKB62_00555</name>
</gene>
<keyword evidence="2" id="KW-0479">Metal-binding</keyword>
<evidence type="ECO:0000256" key="2">
    <source>
        <dbReference type="HAMAP-Rule" id="MF_01139"/>
    </source>
</evidence>
<reference evidence="3 4" key="1">
    <citation type="submission" date="2018-05" db="EMBL/GenBank/DDBJ databases">
        <title>Complete genome sequence of Megasphaera sp. AJH120T, isolated from the ceca of a chicken.</title>
        <authorList>
            <person name="Maki J."/>
            <person name="Looft T."/>
        </authorList>
    </citation>
    <scope>NUCLEOTIDE SEQUENCE [LARGE SCALE GENOMIC DNA]</scope>
    <source>
        <strain evidence="3 4">AJH120</strain>
    </source>
</reference>
<keyword evidence="4" id="KW-1185">Reference proteome</keyword>
<dbReference type="PANTHER" id="PTHR10291:SF0">
    <property type="entry name" value="DEHYDRODOLICHYL DIPHOSPHATE SYNTHASE 2"/>
    <property type="match status" value="1"/>
</dbReference>
<dbReference type="HAMAP" id="MF_01139">
    <property type="entry name" value="ISPT"/>
    <property type="match status" value="1"/>
</dbReference>
<keyword evidence="2" id="KW-0460">Magnesium</keyword>
<dbReference type="Proteomes" id="UP000254337">
    <property type="component" value="Chromosome"/>
</dbReference>
<dbReference type="CDD" id="cd00475">
    <property type="entry name" value="Cis_IPPS"/>
    <property type="match status" value="1"/>
</dbReference>
<comment type="similarity">
    <text evidence="2">Belongs to the UPP synthase family.</text>
</comment>
<dbReference type="GO" id="GO:0005829">
    <property type="term" value="C:cytosol"/>
    <property type="evidence" value="ECO:0007669"/>
    <property type="project" value="TreeGrafter"/>
</dbReference>
<dbReference type="Pfam" id="PF01255">
    <property type="entry name" value="Prenyltransf"/>
    <property type="match status" value="1"/>
</dbReference>
<dbReference type="RefSeq" id="WP_087477433.1">
    <property type="nucleotide sequence ID" value="NZ_CALYAU010000005.1"/>
</dbReference>
<feature type="binding site" evidence="2">
    <location>
        <position position="39"/>
    </location>
    <ligand>
        <name>substrate</name>
    </ligand>
</feature>
<dbReference type="NCBIfam" id="TIGR00055">
    <property type="entry name" value="uppS"/>
    <property type="match status" value="1"/>
</dbReference>
<comment type="cofactor">
    <cofactor evidence="2">
        <name>Mg(2+)</name>
        <dbReference type="ChEBI" id="CHEBI:18420"/>
    </cofactor>
    <text evidence="2">Binds 2 magnesium ions per subunit.</text>
</comment>
<feature type="active site" evidence="2">
    <location>
        <position position="34"/>
    </location>
</feature>
<feature type="binding site" evidence="2">
    <location>
        <begin position="208"/>
        <end position="210"/>
    </location>
    <ligand>
        <name>substrate</name>
    </ligand>
</feature>
<dbReference type="KEGG" id="meg:DKB62_00555"/>
<feature type="binding site" evidence="2">
    <location>
        <position position="47"/>
    </location>
    <ligand>
        <name>substrate</name>
    </ligand>
</feature>
<dbReference type="OrthoDB" id="4191603at2"/>
<protein>
    <recommendedName>
        <fullName evidence="2">Isoprenyl transferase</fullName>
        <ecNumber evidence="2">2.5.1.-</ecNumber>
    </recommendedName>
</protein>
<dbReference type="EMBL" id="CP029462">
    <property type="protein sequence ID" value="AXL20178.1"/>
    <property type="molecule type" value="Genomic_DNA"/>
</dbReference>
<dbReference type="AlphaFoldDB" id="A0A346AWD5"/>
<dbReference type="GO" id="GO:0016094">
    <property type="term" value="P:polyprenol biosynthetic process"/>
    <property type="evidence" value="ECO:0007669"/>
    <property type="project" value="TreeGrafter"/>
</dbReference>
<dbReference type="InterPro" id="IPR001441">
    <property type="entry name" value="UPP_synth-like"/>
</dbReference>
<comment type="subunit">
    <text evidence="2">Homodimer.</text>
</comment>
<feature type="binding site" evidence="2">
    <location>
        <position position="34"/>
    </location>
    <ligand>
        <name>Mg(2+)</name>
        <dbReference type="ChEBI" id="CHEBI:18420"/>
    </ligand>
</feature>
<evidence type="ECO:0000313" key="4">
    <source>
        <dbReference type="Proteomes" id="UP000254337"/>
    </source>
</evidence>
<name>A0A346AWD5_9FIRM</name>
<dbReference type="NCBIfam" id="NF011405">
    <property type="entry name" value="PRK14830.1"/>
    <property type="match status" value="1"/>
</dbReference>
<feature type="binding site" evidence="2">
    <location>
        <position position="85"/>
    </location>
    <ligand>
        <name>substrate</name>
    </ligand>
</feature>
<dbReference type="GO" id="GO:0000287">
    <property type="term" value="F:magnesium ion binding"/>
    <property type="evidence" value="ECO:0007669"/>
    <property type="project" value="UniProtKB-UniRule"/>
</dbReference>
<feature type="binding site" evidence="2">
    <location>
        <position position="202"/>
    </location>
    <ligand>
        <name>substrate</name>
    </ligand>
</feature>
<keyword evidence="1 2" id="KW-0808">Transferase</keyword>
<dbReference type="SUPFAM" id="SSF64005">
    <property type="entry name" value="Undecaprenyl diphosphate synthase"/>
    <property type="match status" value="1"/>
</dbReference>
<dbReference type="FunFam" id="3.40.1180.10:FF:000001">
    <property type="entry name" value="(2E,6E)-farnesyl-diphosphate-specific ditrans,polycis-undecaprenyl-diphosphate synthase"/>
    <property type="match status" value="1"/>
</dbReference>
<feature type="active site" description="Proton acceptor" evidence="2">
    <location>
        <position position="82"/>
    </location>
</feature>
<dbReference type="PANTHER" id="PTHR10291">
    <property type="entry name" value="DEHYDRODOLICHYL DIPHOSPHATE SYNTHASE FAMILY MEMBER"/>
    <property type="match status" value="1"/>
</dbReference>
<evidence type="ECO:0000313" key="3">
    <source>
        <dbReference type="EMBL" id="AXL20178.1"/>
    </source>
</evidence>
<feature type="binding site" evidence="2">
    <location>
        <begin position="79"/>
        <end position="81"/>
    </location>
    <ligand>
        <name>substrate</name>
    </ligand>
</feature>
<sequence>MINFLGKKKKEERHTGIELLDTNNIPRHVAIIMDGNGRWAKRRSMPRSYGHRAGADTLKKIVAAAGELGIKVLTVYAFSTENWKRPDEEVSYIMKLMKEYLSKNLLELNEHNVRLHFIGDLSRLSPSLRQAFDEAERNMAGNTGLILNVAVNYGGRLELTQAMQKLASDVKAGRLEPEDITEDSLASYLYTAPENDVDLLIRPGADKRVSNFLLWQMAYAEFWYTDLCWPDFTKETLIEAILAFQGRERRFGGLK</sequence>
<dbReference type="Gene3D" id="3.40.1180.10">
    <property type="entry name" value="Decaprenyl diphosphate synthase-like"/>
    <property type="match status" value="1"/>
</dbReference>
<proteinExistence type="inferred from homology"/>
<feature type="binding site" evidence="2">
    <location>
        <position position="221"/>
    </location>
    <ligand>
        <name>Mg(2+)</name>
        <dbReference type="ChEBI" id="CHEBI:18420"/>
    </ligand>
</feature>
<dbReference type="EC" id="2.5.1.-" evidence="2"/>
<evidence type="ECO:0000256" key="1">
    <source>
        <dbReference type="ARBA" id="ARBA00022679"/>
    </source>
</evidence>
<accession>A0A346AWD5</accession>
<comment type="function">
    <text evidence="2">Catalyzes the condensation of isopentenyl diphosphate (IPP) with allylic pyrophosphates generating different type of terpenoids.</text>
</comment>
<dbReference type="InterPro" id="IPR036424">
    <property type="entry name" value="UPP_synth-like_sf"/>
</dbReference>
<feature type="binding site" evidence="2">
    <location>
        <position position="83"/>
    </location>
    <ligand>
        <name>substrate</name>
    </ligand>
</feature>